<dbReference type="CDD" id="cd01830">
    <property type="entry name" value="XynE_like"/>
    <property type="match status" value="1"/>
</dbReference>
<gene>
    <name evidence="3" type="ORF">E5082_29810</name>
</gene>
<proteinExistence type="predicted"/>
<dbReference type="Proteomes" id="UP000298513">
    <property type="component" value="Unassembled WGS sequence"/>
</dbReference>
<evidence type="ECO:0000259" key="2">
    <source>
        <dbReference type="Pfam" id="PF13472"/>
    </source>
</evidence>
<dbReference type="InterPro" id="IPR036514">
    <property type="entry name" value="SGNH_hydro_sf"/>
</dbReference>
<accession>A0A4Z1D0P4</accession>
<sequence length="509" mass="53182">MVQNRLGPSPTPDGARRARRSPLVVAGCASSCLVTRSRLCHQPALPTLGAVGGLRTYLSGPRERAAVRNGKGGPLALYARGHGTYRGAGRGCRRDHRRHGPDEGTGRVSGRGRACRAAAVLLLTLTGQATAAPAATPPAGATVRGSGVVTWAASAQRVGQGADRAYRLIVKVSAGGSDLRIRLSNAYGDHHLTVDAAHAGLQSEGAALKPRTNRALTFGGRQAVTVPPGGAVWSDPMPGRVPAGARLAVSLRTPDARGPATGHELALTTSYLGRDADPGGDGDTGWTLTTGSWWYLDAVSVRPAHPRAGAVVALGDSITDGWGSTPGLDRRWPDDLARRLRADGTGVANEGISGNRVLTGKDGGPSAGRRLERDVLSQPGARTVILYEGVNDLKADHAAGADEIVAGYREITKRAHAAGLCVVGVTVAPFQGWPQWDTDAEAVRREVNHEVRTGGDFDAVADVDRALRDPRDPARLRPDLDSGDHLHPGDDGMRAIAGAVDHPSRNCRR</sequence>
<dbReference type="SUPFAM" id="SSF52266">
    <property type="entry name" value="SGNH hydrolase"/>
    <property type="match status" value="1"/>
</dbReference>
<name>A0A4Z1D0P4_STRGP</name>
<evidence type="ECO:0000313" key="4">
    <source>
        <dbReference type="Proteomes" id="UP000298513"/>
    </source>
</evidence>
<comment type="caution">
    <text evidence="3">The sequence shown here is derived from an EMBL/GenBank/DDBJ whole genome shotgun (WGS) entry which is preliminary data.</text>
</comment>
<reference evidence="3 4" key="1">
    <citation type="submission" date="2019-04" db="EMBL/GenBank/DDBJ databases">
        <title>Streptomyces sp. nov. Bv016 isolated from bark of Buahinia variegata.</title>
        <authorList>
            <person name="Kanchanasin P."/>
            <person name="Tanasupawat S."/>
            <person name="Yuki M."/>
            <person name="Kudo T."/>
        </authorList>
    </citation>
    <scope>NUCLEOTIDE SEQUENCE [LARGE SCALE GENOMIC DNA]</scope>
    <source>
        <strain evidence="3 4">JCM 4765</strain>
    </source>
</reference>
<dbReference type="EMBL" id="SRRU01000014">
    <property type="protein sequence ID" value="TGN75127.1"/>
    <property type="molecule type" value="Genomic_DNA"/>
</dbReference>
<protein>
    <submittedName>
        <fullName evidence="3">SGNH/GDSL hydrolase family protein</fullName>
    </submittedName>
</protein>
<organism evidence="3 4">
    <name type="scientific">Streptomyces griseoluteus</name>
    <dbReference type="NCBI Taxonomy" id="29306"/>
    <lineage>
        <taxon>Bacteria</taxon>
        <taxon>Bacillati</taxon>
        <taxon>Actinomycetota</taxon>
        <taxon>Actinomycetes</taxon>
        <taxon>Kitasatosporales</taxon>
        <taxon>Streptomycetaceae</taxon>
        <taxon>Streptomyces</taxon>
    </lineage>
</organism>
<dbReference type="AlphaFoldDB" id="A0A4Z1D0P4"/>
<dbReference type="Gene3D" id="3.40.50.1110">
    <property type="entry name" value="SGNH hydrolase"/>
    <property type="match status" value="1"/>
</dbReference>
<dbReference type="PANTHER" id="PTHR43784:SF2">
    <property type="entry name" value="GDSL-LIKE LIPASE_ACYLHYDROLASE, PUTATIVE (AFU_ORTHOLOGUE AFUA_2G00820)-RELATED"/>
    <property type="match status" value="1"/>
</dbReference>
<feature type="compositionally biased region" description="Basic and acidic residues" evidence="1">
    <location>
        <begin position="470"/>
        <end position="493"/>
    </location>
</feature>
<dbReference type="GO" id="GO:0016787">
    <property type="term" value="F:hydrolase activity"/>
    <property type="evidence" value="ECO:0007669"/>
    <property type="project" value="UniProtKB-KW"/>
</dbReference>
<feature type="region of interest" description="Disordered" evidence="1">
    <location>
        <begin position="1"/>
        <end position="20"/>
    </location>
</feature>
<keyword evidence="3" id="KW-0378">Hydrolase</keyword>
<dbReference type="InterPro" id="IPR053140">
    <property type="entry name" value="GDSL_Rv0518-like"/>
</dbReference>
<evidence type="ECO:0000313" key="3">
    <source>
        <dbReference type="EMBL" id="TGN75127.1"/>
    </source>
</evidence>
<feature type="region of interest" description="Disordered" evidence="1">
    <location>
        <begin position="470"/>
        <end position="509"/>
    </location>
</feature>
<dbReference type="PANTHER" id="PTHR43784">
    <property type="entry name" value="GDSL-LIKE LIPASE/ACYLHYDROLASE, PUTATIVE (AFU_ORTHOLOGUE AFUA_2G00820)-RELATED"/>
    <property type="match status" value="1"/>
</dbReference>
<feature type="domain" description="SGNH hydrolase-type esterase" evidence="2">
    <location>
        <begin position="313"/>
        <end position="495"/>
    </location>
</feature>
<feature type="region of interest" description="Disordered" evidence="1">
    <location>
        <begin position="87"/>
        <end position="110"/>
    </location>
</feature>
<keyword evidence="4" id="KW-1185">Reference proteome</keyword>
<dbReference type="Pfam" id="PF13472">
    <property type="entry name" value="Lipase_GDSL_2"/>
    <property type="match status" value="1"/>
</dbReference>
<dbReference type="InterPro" id="IPR013830">
    <property type="entry name" value="SGNH_hydro"/>
</dbReference>
<evidence type="ECO:0000256" key="1">
    <source>
        <dbReference type="SAM" id="MobiDB-lite"/>
    </source>
</evidence>